<organism evidence="2 3">
    <name type="scientific">Entomomonas asaccharolytica</name>
    <dbReference type="NCBI Taxonomy" id="2785331"/>
    <lineage>
        <taxon>Bacteria</taxon>
        <taxon>Pseudomonadati</taxon>
        <taxon>Pseudomonadota</taxon>
        <taxon>Gammaproteobacteria</taxon>
        <taxon>Pseudomonadales</taxon>
        <taxon>Pseudomonadaceae</taxon>
        <taxon>Entomomonas</taxon>
    </lineage>
</organism>
<dbReference type="KEGG" id="eaz:JHT90_07645"/>
<dbReference type="NCBIfam" id="TIGR01489">
    <property type="entry name" value="DKMTPPase-SF"/>
    <property type="match status" value="1"/>
</dbReference>
<sequence>MNNFLSISENIFFQSPPVYGIESQKPIILCDFDGTISLKDVTDILLTHFGKDGCEDLEEQWLAGVIGSQECMSKQIALMDATLDELDNVLAQVEIDPDFKAFVNKALDEDIVVHVVSDGLDYAIQSVLKRHNLGTLPVFANRLLHDNKRSWRLDFPYASTGCVKASGNCKCAHLQKQQQHFNNVLYVGDGTSDYCVSHKVDLVFAKDKLISYCQQHSINHYKIRNFADALDVLPRVLAQPSYNNVNSRQHTIAAMSVE</sequence>
<evidence type="ECO:0000256" key="1">
    <source>
        <dbReference type="ARBA" id="ARBA00022801"/>
    </source>
</evidence>
<name>A0A974RVP5_9GAMM</name>
<protein>
    <submittedName>
        <fullName evidence="2">MtnX-like HAD-IB family phosphatase</fullName>
        <ecNumber evidence="2">3.1.3.-</ecNumber>
    </submittedName>
</protein>
<dbReference type="AlphaFoldDB" id="A0A974RVP5"/>
<dbReference type="PANTHER" id="PTHR28181">
    <property type="entry name" value="UPF0655 PROTEIN YCR015C"/>
    <property type="match status" value="1"/>
</dbReference>
<dbReference type="InterPro" id="IPR023214">
    <property type="entry name" value="HAD_sf"/>
</dbReference>
<accession>A0A974RVP5</accession>
<dbReference type="Gene3D" id="3.40.50.1000">
    <property type="entry name" value="HAD superfamily/HAD-like"/>
    <property type="match status" value="1"/>
</dbReference>
<dbReference type="Gene3D" id="3.90.1470.20">
    <property type="match status" value="1"/>
</dbReference>
<dbReference type="EMBL" id="CP067393">
    <property type="protein sequence ID" value="QQP84305.1"/>
    <property type="molecule type" value="Genomic_DNA"/>
</dbReference>
<evidence type="ECO:0000313" key="2">
    <source>
        <dbReference type="EMBL" id="QQP84305.1"/>
    </source>
</evidence>
<dbReference type="EC" id="3.1.3.-" evidence="2"/>
<dbReference type="RefSeq" id="WP_201090203.1">
    <property type="nucleotide sequence ID" value="NZ_CP067393.1"/>
</dbReference>
<dbReference type="NCBIfam" id="TIGR01488">
    <property type="entry name" value="HAD-SF-IB"/>
    <property type="match status" value="1"/>
</dbReference>
<proteinExistence type="predicted"/>
<dbReference type="Pfam" id="PF12710">
    <property type="entry name" value="HAD"/>
    <property type="match status" value="1"/>
</dbReference>
<dbReference type="InterPro" id="IPR006384">
    <property type="entry name" value="HAD_hydro_PyrdxlP_Pase-like"/>
</dbReference>
<dbReference type="InterPro" id="IPR036412">
    <property type="entry name" value="HAD-like_sf"/>
</dbReference>
<dbReference type="PANTHER" id="PTHR28181:SF2">
    <property type="entry name" value="PHOSPHORIC MONOESTER HYDROLASE"/>
    <property type="match status" value="1"/>
</dbReference>
<reference evidence="2 3" key="1">
    <citation type="submission" date="2021-01" db="EMBL/GenBank/DDBJ databases">
        <title>Entomomonas sp. F2A isolated from a house cricket (Acheta domesticus).</title>
        <authorList>
            <person name="Spergser J."/>
            <person name="Busse H.-J."/>
        </authorList>
    </citation>
    <scope>NUCLEOTIDE SEQUENCE [LARGE SCALE GENOMIC DNA]</scope>
    <source>
        <strain evidence="2 3">F2A</strain>
    </source>
</reference>
<dbReference type="GO" id="GO:0016791">
    <property type="term" value="F:phosphatase activity"/>
    <property type="evidence" value="ECO:0007669"/>
    <property type="project" value="InterPro"/>
</dbReference>
<evidence type="ECO:0000313" key="3">
    <source>
        <dbReference type="Proteomes" id="UP000595278"/>
    </source>
</evidence>
<gene>
    <name evidence="2" type="ORF">JHT90_07645</name>
</gene>
<dbReference type="Proteomes" id="UP000595278">
    <property type="component" value="Chromosome"/>
</dbReference>
<keyword evidence="1 2" id="KW-0378">Hydrolase</keyword>
<keyword evidence="3" id="KW-1185">Reference proteome</keyword>
<dbReference type="SUPFAM" id="SSF56784">
    <property type="entry name" value="HAD-like"/>
    <property type="match status" value="1"/>
</dbReference>
<dbReference type="InterPro" id="IPR050849">
    <property type="entry name" value="HAD-like_hydrolase_phosphatase"/>
</dbReference>